<dbReference type="PRINTS" id="PR00792">
    <property type="entry name" value="PEPSIN"/>
</dbReference>
<feature type="domain" description="Peptidase A1" evidence="13">
    <location>
        <begin position="61"/>
        <end position="371"/>
    </location>
</feature>
<dbReference type="AlphaFoldDB" id="G3B0H3"/>
<organism evidence="15">
    <name type="scientific">Candida tenuis (strain ATCC 10573 / BCRC 21748 / CBS 615 / JCM 9827 / NBRC 10315 / NRRL Y-1498 / VKM Y-70)</name>
    <name type="common">Yeast</name>
    <name type="synonym">Yamadazyma tenuis</name>
    <dbReference type="NCBI Taxonomy" id="590646"/>
    <lineage>
        <taxon>Eukaryota</taxon>
        <taxon>Fungi</taxon>
        <taxon>Dikarya</taxon>
        <taxon>Ascomycota</taxon>
        <taxon>Saccharomycotina</taxon>
        <taxon>Pichiomycetes</taxon>
        <taxon>Debaryomycetaceae</taxon>
        <taxon>Yamadazyma</taxon>
    </lineage>
</organism>
<sequence length="385" mass="40527">MSLAWVASAATIPSGFQKRGDGYIKLGFDIQSAGHKNISPPGLSKRSGTDNLPLFQDSYFYKADIQVGSRNDAISVEIDTGSSDLWIIDTSAGVSTSAGTYDSSKSSTYQYVNNQFEIGYVDGSSATGNLVKDTVTLGSGSGGPVLKNQEFGDVTSTSLGQGIFGIGFPSLEAGHQNSNAAIYTNIPANLKAQGYIQKNAYSLYLDGVGDSSGTVLFGGIDHDKYSGDLVTLPVTNSDRLNVDVDSFGVGNSNISDGTSYTLDSGSTNTWLPASALKSLADAAGAIYDSNIGAYVFSDCNSIPEVSVNFNGISITIPSTDVSKTLYSNNGNVLAQCGLLFFENNNYPTLGDNFLRHAYVVYDLDDREISLAQVVSSASENITPIS</sequence>
<evidence type="ECO:0000256" key="7">
    <source>
        <dbReference type="ARBA" id="ARBA00022729"/>
    </source>
</evidence>
<evidence type="ECO:0000256" key="12">
    <source>
        <dbReference type="PIRSR" id="PIRSR601461-1"/>
    </source>
</evidence>
<evidence type="ECO:0000256" key="2">
    <source>
        <dbReference type="ARBA" id="ARBA00004613"/>
    </source>
</evidence>
<proteinExistence type="inferred from homology"/>
<dbReference type="InterPro" id="IPR001461">
    <property type="entry name" value="Aspartic_peptidase_A1"/>
</dbReference>
<dbReference type="Proteomes" id="UP000000707">
    <property type="component" value="Unassembled WGS sequence"/>
</dbReference>
<accession>G3B0H3</accession>
<keyword evidence="9" id="KW-0378">Hydrolase</keyword>
<evidence type="ECO:0000256" key="1">
    <source>
        <dbReference type="ARBA" id="ARBA00001675"/>
    </source>
</evidence>
<dbReference type="GO" id="GO:0005576">
    <property type="term" value="C:extracellular region"/>
    <property type="evidence" value="ECO:0007669"/>
    <property type="project" value="UniProtKB-SubCell"/>
</dbReference>
<keyword evidence="8" id="KW-0064">Aspartyl protease</keyword>
<keyword evidence="7" id="KW-0732">Signal</keyword>
<dbReference type="EC" id="3.4.23.24" evidence="4"/>
<keyword evidence="5" id="KW-0964">Secreted</keyword>
<feature type="active site" evidence="12">
    <location>
        <position position="263"/>
    </location>
</feature>
<dbReference type="InterPro" id="IPR033876">
    <property type="entry name" value="SAP-like"/>
</dbReference>
<evidence type="ECO:0000259" key="13">
    <source>
        <dbReference type="PROSITE" id="PS51767"/>
    </source>
</evidence>
<evidence type="ECO:0000256" key="4">
    <source>
        <dbReference type="ARBA" id="ARBA00013207"/>
    </source>
</evidence>
<evidence type="ECO:0000256" key="3">
    <source>
        <dbReference type="ARBA" id="ARBA00007447"/>
    </source>
</evidence>
<evidence type="ECO:0000256" key="11">
    <source>
        <dbReference type="ARBA" id="ARBA00023157"/>
    </source>
</evidence>
<dbReference type="GO" id="GO:0006508">
    <property type="term" value="P:proteolysis"/>
    <property type="evidence" value="ECO:0007669"/>
    <property type="project" value="UniProtKB-KW"/>
</dbReference>
<dbReference type="HOGENOM" id="CLU_013253_9_1_1"/>
<keyword evidence="10" id="KW-0865">Zymogen</keyword>
<dbReference type="EMBL" id="GL996514">
    <property type="protein sequence ID" value="EGV65402.1"/>
    <property type="molecule type" value="Genomic_DNA"/>
</dbReference>
<reference evidence="14 15" key="1">
    <citation type="journal article" date="2011" name="Proc. Natl. Acad. Sci. U.S.A.">
        <title>Comparative genomics of xylose-fermenting fungi for enhanced biofuel production.</title>
        <authorList>
            <person name="Wohlbach D.J."/>
            <person name="Kuo A."/>
            <person name="Sato T.K."/>
            <person name="Potts K.M."/>
            <person name="Salamov A.A."/>
            <person name="LaButti K.M."/>
            <person name="Sun H."/>
            <person name="Clum A."/>
            <person name="Pangilinan J.L."/>
            <person name="Lindquist E.A."/>
            <person name="Lucas S."/>
            <person name="Lapidus A."/>
            <person name="Jin M."/>
            <person name="Gunawan C."/>
            <person name="Balan V."/>
            <person name="Dale B.E."/>
            <person name="Jeffries T.W."/>
            <person name="Zinkel R."/>
            <person name="Barry K.W."/>
            <person name="Grigoriev I.V."/>
            <person name="Gasch A.P."/>
        </authorList>
    </citation>
    <scope>NUCLEOTIDE SEQUENCE [LARGE SCALE GENOMIC DNA]</scope>
    <source>
        <strain evidence="15">ATCC 10573 / BCRC 21748 / CBS 615 / JCM 9827 / NBRC 10315 / NRRL Y-1498 / VKM Y-70</strain>
    </source>
</reference>
<dbReference type="GO" id="GO:0004190">
    <property type="term" value="F:aspartic-type endopeptidase activity"/>
    <property type="evidence" value="ECO:0007669"/>
    <property type="project" value="UniProtKB-KW"/>
</dbReference>
<dbReference type="CDD" id="cd05474">
    <property type="entry name" value="SAP_like"/>
    <property type="match status" value="1"/>
</dbReference>
<evidence type="ECO:0000256" key="9">
    <source>
        <dbReference type="ARBA" id="ARBA00022801"/>
    </source>
</evidence>
<dbReference type="InterPro" id="IPR021109">
    <property type="entry name" value="Peptidase_aspartic_dom_sf"/>
</dbReference>
<dbReference type="InterPro" id="IPR033121">
    <property type="entry name" value="PEPTIDASE_A1"/>
</dbReference>
<evidence type="ECO:0000256" key="10">
    <source>
        <dbReference type="ARBA" id="ARBA00023145"/>
    </source>
</evidence>
<comment type="similarity">
    <text evidence="3">Belongs to the peptidase A1 family.</text>
</comment>
<evidence type="ECO:0000313" key="14">
    <source>
        <dbReference type="EMBL" id="EGV65402.1"/>
    </source>
</evidence>
<name>G3B0H3_CANTC</name>
<dbReference type="PROSITE" id="PS51767">
    <property type="entry name" value="PEPTIDASE_A1"/>
    <property type="match status" value="1"/>
</dbReference>
<keyword evidence="6" id="KW-0645">Protease</keyword>
<evidence type="ECO:0000256" key="8">
    <source>
        <dbReference type="ARBA" id="ARBA00022750"/>
    </source>
</evidence>
<dbReference type="SUPFAM" id="SSF50630">
    <property type="entry name" value="Acid proteases"/>
    <property type="match status" value="1"/>
</dbReference>
<dbReference type="GeneID" id="18246833"/>
<dbReference type="PANTHER" id="PTHR47966:SF65">
    <property type="entry name" value="ASPARTIC-TYPE ENDOPEPTIDASE"/>
    <property type="match status" value="1"/>
</dbReference>
<dbReference type="Pfam" id="PF00026">
    <property type="entry name" value="Asp"/>
    <property type="match status" value="1"/>
</dbReference>
<comment type="subcellular location">
    <subcellularLocation>
        <location evidence="2">Secreted</location>
    </subcellularLocation>
</comment>
<dbReference type="OrthoDB" id="771136at2759"/>
<dbReference type="Gene3D" id="2.40.70.10">
    <property type="entry name" value="Acid Proteases"/>
    <property type="match status" value="2"/>
</dbReference>
<dbReference type="KEGG" id="cten:18246833"/>
<keyword evidence="11" id="KW-1015">Disulfide bond</keyword>
<comment type="catalytic activity">
    <reaction evidence="1">
        <text>Preferential cleavage at the carboxyl of hydrophobic amino acids, but fails to cleave 15-Leu-|-Tyr-16, 16-Tyr-|-Leu-17 and 24-Phe-|-Phe-25 of insulin B chain. Activates trypsinogen, and degrades keratin.</text>
        <dbReference type="EC" id="3.4.23.24"/>
    </reaction>
</comment>
<evidence type="ECO:0000256" key="5">
    <source>
        <dbReference type="ARBA" id="ARBA00022525"/>
    </source>
</evidence>
<evidence type="ECO:0000313" key="15">
    <source>
        <dbReference type="Proteomes" id="UP000000707"/>
    </source>
</evidence>
<dbReference type="PANTHER" id="PTHR47966">
    <property type="entry name" value="BETA-SITE APP-CLEAVING ENZYME, ISOFORM A-RELATED"/>
    <property type="match status" value="1"/>
</dbReference>
<protein>
    <recommendedName>
        <fullName evidence="4">candidapepsin</fullName>
        <ecNumber evidence="4">3.4.23.24</ecNumber>
    </recommendedName>
</protein>
<dbReference type="eggNOG" id="KOG1339">
    <property type="taxonomic scope" value="Eukaryota"/>
</dbReference>
<evidence type="ECO:0000256" key="6">
    <source>
        <dbReference type="ARBA" id="ARBA00022670"/>
    </source>
</evidence>
<gene>
    <name evidence="14" type="ORF">CANTEDRAFT_113142</name>
</gene>
<keyword evidence="15" id="KW-1185">Reference proteome</keyword>
<feature type="active site" evidence="12">
    <location>
        <position position="79"/>
    </location>
</feature>